<evidence type="ECO:0000313" key="4">
    <source>
        <dbReference type="Proteomes" id="UP000261811"/>
    </source>
</evidence>
<evidence type="ECO:0000259" key="2">
    <source>
        <dbReference type="Pfam" id="PF01266"/>
    </source>
</evidence>
<dbReference type="PANTHER" id="PTHR13847:SF285">
    <property type="entry name" value="FAD DEPENDENT OXIDOREDUCTASE DOMAIN-CONTAINING PROTEIN"/>
    <property type="match status" value="1"/>
</dbReference>
<proteinExistence type="predicted"/>
<dbReference type="PANTHER" id="PTHR13847">
    <property type="entry name" value="SARCOSINE DEHYDROGENASE-RELATED"/>
    <property type="match status" value="1"/>
</dbReference>
<reference evidence="3 4" key="1">
    <citation type="submission" date="2018-08" db="EMBL/GenBank/DDBJ databases">
        <title>Actinomadura jelena sp. nov., a novel Actinomycete isolated from soil in Chad.</title>
        <authorList>
            <person name="Shi L."/>
        </authorList>
    </citation>
    <scope>NUCLEOTIDE SEQUENCE [LARGE SCALE GENOMIC DNA]</scope>
    <source>
        <strain evidence="3 4">NEAU-G17</strain>
    </source>
</reference>
<gene>
    <name evidence="3" type="ORF">DZF91_19315</name>
</gene>
<name>A0A372JJA1_9ACTN</name>
<accession>A0A372JJA1</accession>
<dbReference type="EMBL" id="QURH01000313">
    <property type="protein sequence ID" value="RFU40009.1"/>
    <property type="molecule type" value="Genomic_DNA"/>
</dbReference>
<feature type="domain" description="FAD dependent oxidoreductase" evidence="2">
    <location>
        <begin position="58"/>
        <end position="428"/>
    </location>
</feature>
<dbReference type="SUPFAM" id="SSF51905">
    <property type="entry name" value="FAD/NAD(P)-binding domain"/>
    <property type="match status" value="1"/>
</dbReference>
<evidence type="ECO:0000313" key="3">
    <source>
        <dbReference type="EMBL" id="RFU40009.1"/>
    </source>
</evidence>
<dbReference type="RefSeq" id="WP_117358857.1">
    <property type="nucleotide sequence ID" value="NZ_QURH01000313.1"/>
</dbReference>
<evidence type="ECO:0000256" key="1">
    <source>
        <dbReference type="SAM" id="MobiDB-lite"/>
    </source>
</evidence>
<dbReference type="AlphaFoldDB" id="A0A372JJA1"/>
<feature type="region of interest" description="Disordered" evidence="1">
    <location>
        <begin position="1"/>
        <end position="27"/>
    </location>
</feature>
<sequence>MSPASGPTPASGPARTPDSAPAPAPRSAEFGNGAVSHWYRECGLPAPGERLPGPRTADVCLVGAGYTGLWTAYYLKKAQPDLRIVVLEKEFAGFGASGRNGGWVVGEIAGSRERYARRHGREAAVALQRAMFATVDEVLRAARDEGIDADLVKGGVLNTARNAAQEARVRAAVAENREWGWSRDDMLLLSGREADERVGIAGQRAASFSPHCARVQPARLARGLAATVRALGVEIFEDTPVLRLVPRRDGRPAAAVTPYGTVTADHVIRATEGFTARLAGHRRDWLPMNSSMIVTTPLPDAVWDAIGWRHGEVLGDMAHYYMYAQRTADGRIAFGGRGRPYRYGSGVDDAGVTRPETVDLLWRMLTDMFPAVAGEASVDHAWSGVLGVPRDWCSTAVVDHRTGLGHAGGYTGHGVAATNLAGRTLRDLVLRRDTELTALPWVDWRVRRWEPEPLRWLGVQAMYALYRAADAREAVGGSSRTSAIARVADAITGH</sequence>
<protein>
    <submittedName>
        <fullName evidence="3">FAD-dependent oxidoreductase</fullName>
    </submittedName>
</protein>
<dbReference type="InterPro" id="IPR036188">
    <property type="entry name" value="FAD/NAD-bd_sf"/>
</dbReference>
<dbReference type="Proteomes" id="UP000261811">
    <property type="component" value="Unassembled WGS sequence"/>
</dbReference>
<dbReference type="Pfam" id="PF01266">
    <property type="entry name" value="DAO"/>
    <property type="match status" value="1"/>
</dbReference>
<dbReference type="OrthoDB" id="9805852at2"/>
<organism evidence="3 4">
    <name type="scientific">Actinomadura logoneensis</name>
    <dbReference type="NCBI Taxonomy" id="2293572"/>
    <lineage>
        <taxon>Bacteria</taxon>
        <taxon>Bacillati</taxon>
        <taxon>Actinomycetota</taxon>
        <taxon>Actinomycetes</taxon>
        <taxon>Streptosporangiales</taxon>
        <taxon>Thermomonosporaceae</taxon>
        <taxon>Actinomadura</taxon>
    </lineage>
</organism>
<dbReference type="GO" id="GO:0005737">
    <property type="term" value="C:cytoplasm"/>
    <property type="evidence" value="ECO:0007669"/>
    <property type="project" value="TreeGrafter"/>
</dbReference>
<dbReference type="InterPro" id="IPR006076">
    <property type="entry name" value="FAD-dep_OxRdtase"/>
</dbReference>
<dbReference type="Gene3D" id="3.30.9.10">
    <property type="entry name" value="D-Amino Acid Oxidase, subunit A, domain 2"/>
    <property type="match status" value="1"/>
</dbReference>
<keyword evidence="4" id="KW-1185">Reference proteome</keyword>
<dbReference type="Gene3D" id="3.50.50.60">
    <property type="entry name" value="FAD/NAD(P)-binding domain"/>
    <property type="match status" value="1"/>
</dbReference>
<comment type="caution">
    <text evidence="3">The sequence shown here is derived from an EMBL/GenBank/DDBJ whole genome shotgun (WGS) entry which is preliminary data.</text>
</comment>